<proteinExistence type="predicted"/>
<dbReference type="Gene3D" id="3.40.1170.10">
    <property type="entry name" value="DNA repair protein MutS, domain I"/>
    <property type="match status" value="1"/>
</dbReference>
<name>A0A354M3E2_9BACT</name>
<comment type="caution">
    <text evidence="3">The sequence shown here is derived from an EMBL/GenBank/DDBJ whole genome shotgun (WGS) entry which is preliminary data.</text>
</comment>
<dbReference type="SUPFAM" id="SSF55271">
    <property type="entry name" value="DNA repair protein MutS, domain I"/>
    <property type="match status" value="1"/>
</dbReference>
<dbReference type="EMBL" id="DNWC01000108">
    <property type="protein sequence ID" value="HBJ09031.1"/>
    <property type="molecule type" value="Genomic_DNA"/>
</dbReference>
<dbReference type="AlphaFoldDB" id="A0A354M3E2"/>
<evidence type="ECO:0000313" key="4">
    <source>
        <dbReference type="Proteomes" id="UP000262954"/>
    </source>
</evidence>
<sequence length="123" mass="14076">MRNIYEFKKTNPDSIVAYRLGDFYEVMGEKAEQAATILDLTLTGRNVGLDERIPMCGFPYHVADRYFGKLTESVSVVVVEPDAEPFKILSRAEARKTPELVELSPEESEELDRIFPEQEETEE</sequence>
<feature type="region of interest" description="Disordered" evidence="1">
    <location>
        <begin position="97"/>
        <end position="123"/>
    </location>
</feature>
<dbReference type="GO" id="GO:0006298">
    <property type="term" value="P:mismatch repair"/>
    <property type="evidence" value="ECO:0007669"/>
    <property type="project" value="InterPro"/>
</dbReference>
<evidence type="ECO:0000256" key="1">
    <source>
        <dbReference type="SAM" id="MobiDB-lite"/>
    </source>
</evidence>
<dbReference type="InterPro" id="IPR016151">
    <property type="entry name" value="DNA_mismatch_repair_MutS_N"/>
</dbReference>
<feature type="non-terminal residue" evidence="3">
    <location>
        <position position="123"/>
    </location>
</feature>
<evidence type="ECO:0000259" key="2">
    <source>
        <dbReference type="Pfam" id="PF01624"/>
    </source>
</evidence>
<dbReference type="GO" id="GO:0005524">
    <property type="term" value="F:ATP binding"/>
    <property type="evidence" value="ECO:0007669"/>
    <property type="project" value="InterPro"/>
</dbReference>
<feature type="domain" description="DNA mismatch repair protein MutS-like N-terminal" evidence="2">
    <location>
        <begin position="2"/>
        <end position="79"/>
    </location>
</feature>
<dbReference type="InterPro" id="IPR007695">
    <property type="entry name" value="DNA_mismatch_repair_MutS-lik_N"/>
</dbReference>
<gene>
    <name evidence="3" type="ORF">DDY73_08495</name>
</gene>
<reference evidence="3 4" key="1">
    <citation type="journal article" date="2018" name="Nat. Biotechnol.">
        <title>A standardized bacterial taxonomy based on genome phylogeny substantially revises the tree of life.</title>
        <authorList>
            <person name="Parks D.H."/>
            <person name="Chuvochina M."/>
            <person name="Waite D.W."/>
            <person name="Rinke C."/>
            <person name="Skarshewski A."/>
            <person name="Chaumeil P.A."/>
            <person name="Hugenholtz P."/>
        </authorList>
    </citation>
    <scope>NUCLEOTIDE SEQUENCE [LARGE SCALE GENOMIC DNA]</scope>
    <source>
        <strain evidence="3">UBA11482</strain>
    </source>
</reference>
<dbReference type="Proteomes" id="UP000262954">
    <property type="component" value="Unassembled WGS sequence"/>
</dbReference>
<evidence type="ECO:0000313" key="3">
    <source>
        <dbReference type="EMBL" id="HBJ09031.1"/>
    </source>
</evidence>
<accession>A0A354M3E2</accession>
<dbReference type="GO" id="GO:0030983">
    <property type="term" value="F:mismatched DNA binding"/>
    <property type="evidence" value="ECO:0007669"/>
    <property type="project" value="InterPro"/>
</dbReference>
<protein>
    <recommendedName>
        <fullName evidence="2">DNA mismatch repair protein MutS-like N-terminal domain-containing protein</fullName>
    </recommendedName>
</protein>
<dbReference type="Pfam" id="PF01624">
    <property type="entry name" value="MutS_I"/>
    <property type="match status" value="1"/>
</dbReference>
<organism evidence="3 4">
    <name type="scientific">Coprobacter fastidiosus</name>
    <dbReference type="NCBI Taxonomy" id="1099853"/>
    <lineage>
        <taxon>Bacteria</taxon>
        <taxon>Pseudomonadati</taxon>
        <taxon>Bacteroidota</taxon>
        <taxon>Bacteroidia</taxon>
        <taxon>Bacteroidales</taxon>
        <taxon>Barnesiellaceae</taxon>
        <taxon>Coprobacter</taxon>
    </lineage>
</organism>